<evidence type="ECO:0000313" key="4">
    <source>
        <dbReference type="EMBL" id="OBX78416.1"/>
    </source>
</evidence>
<evidence type="ECO:0000256" key="2">
    <source>
        <dbReference type="ARBA" id="ARBA00022729"/>
    </source>
</evidence>
<keyword evidence="2 3" id="KW-0732">Signal</keyword>
<dbReference type="PANTHER" id="PTHR38108">
    <property type="entry name" value="UPF0319 PROTEIN YCCT"/>
    <property type="match status" value="1"/>
</dbReference>
<feature type="chain" id="PRO_5008612275" description="DUF2057 domain-containing protein" evidence="3">
    <location>
        <begin position="31"/>
        <end position="251"/>
    </location>
</feature>
<comment type="caution">
    <text evidence="4">The sequence shown here is derived from an EMBL/GenBank/DDBJ whole genome shotgun (WGS) entry which is preliminary data.</text>
</comment>
<gene>
    <name evidence="4" type="ORF">A9308_06465</name>
</gene>
<dbReference type="InterPro" id="IPR018635">
    <property type="entry name" value="UPF0319"/>
</dbReference>
<feature type="signal peptide" evidence="3">
    <location>
        <begin position="1"/>
        <end position="30"/>
    </location>
</feature>
<dbReference type="PANTHER" id="PTHR38108:SF1">
    <property type="entry name" value="UPF0319 PROTEIN YCCT"/>
    <property type="match status" value="1"/>
</dbReference>
<dbReference type="STRING" id="34059.A9308_06465"/>
<evidence type="ECO:0000256" key="1">
    <source>
        <dbReference type="ARBA" id="ARBA00008490"/>
    </source>
</evidence>
<dbReference type="EMBL" id="LZMZ01000017">
    <property type="protein sequence ID" value="OBX78416.1"/>
    <property type="molecule type" value="Genomic_DNA"/>
</dbReference>
<sequence length="251" mass="26755">MSVKTVLNTLRALAPIALAAVAATSVPAFAQVTLNVGDNVVVTAINGQEVKTSMFRDPVRTFTLEPGQHVITAKYQRLYDLRGDEHDILRSDNISIPVELQDNRTYTLVMANQPEAYRRAKDYAKKPTLALVDSNSQTIASQQAQGSSDGGIFSGLGSALGGIFGGHSNAVESNQQTINALEGKSGSSIPALAPQANPAATNGVAVTSNATATTSTNVNANANMDTLDQFMNLWLKATPAEREKIRQWVQR</sequence>
<name>A0A1B8QCA9_9GAMM</name>
<dbReference type="Pfam" id="PF09829">
    <property type="entry name" value="DUF2057"/>
    <property type="match status" value="1"/>
</dbReference>
<accession>A0A1B8QCA9</accession>
<organism evidence="4 5">
    <name type="scientific">Faucicola atlantae</name>
    <dbReference type="NCBI Taxonomy" id="34059"/>
    <lineage>
        <taxon>Bacteria</taxon>
        <taxon>Pseudomonadati</taxon>
        <taxon>Pseudomonadota</taxon>
        <taxon>Gammaproteobacteria</taxon>
        <taxon>Moraxellales</taxon>
        <taxon>Moraxellaceae</taxon>
        <taxon>Faucicola</taxon>
    </lineage>
</organism>
<comment type="similarity">
    <text evidence="1">Belongs to the UPF0319 family.</text>
</comment>
<reference evidence="4 5" key="1">
    <citation type="submission" date="2016-06" db="EMBL/GenBank/DDBJ databases">
        <title>Draft genome of Moraxella atlantae CCUG 66109.</title>
        <authorList>
            <person name="Salva-Serra F."/>
            <person name="Engstrom-Jakobsson H."/>
            <person name="Thorell K."/>
            <person name="Gonzales-Siles L."/>
            <person name="Karlsson R."/>
            <person name="Boulund F."/>
            <person name="Engstrand L."/>
            <person name="Kristiansson E."/>
            <person name="Moore E."/>
        </authorList>
    </citation>
    <scope>NUCLEOTIDE SEQUENCE [LARGE SCALE GENOMIC DNA]</scope>
    <source>
        <strain evidence="4 5">CCUG 66109</strain>
    </source>
</reference>
<dbReference type="RefSeq" id="WP_067236580.1">
    <property type="nucleotide sequence ID" value="NZ_LZMZ01000017.1"/>
</dbReference>
<evidence type="ECO:0000256" key="3">
    <source>
        <dbReference type="SAM" id="SignalP"/>
    </source>
</evidence>
<dbReference type="OrthoDB" id="6656812at2"/>
<dbReference type="Proteomes" id="UP000092508">
    <property type="component" value="Unassembled WGS sequence"/>
</dbReference>
<proteinExistence type="inferred from homology"/>
<evidence type="ECO:0000313" key="5">
    <source>
        <dbReference type="Proteomes" id="UP000092508"/>
    </source>
</evidence>
<protein>
    <recommendedName>
        <fullName evidence="6">DUF2057 domain-containing protein</fullName>
    </recommendedName>
</protein>
<evidence type="ECO:0008006" key="6">
    <source>
        <dbReference type="Google" id="ProtNLM"/>
    </source>
</evidence>
<dbReference type="AlphaFoldDB" id="A0A1B8QCA9"/>